<evidence type="ECO:0000313" key="1">
    <source>
        <dbReference type="EMBL" id="MFC5631242.1"/>
    </source>
</evidence>
<accession>A0ABW0UCH2</accession>
<reference evidence="2" key="1">
    <citation type="journal article" date="2019" name="Int. J. Syst. Evol. Microbiol.">
        <title>The Global Catalogue of Microorganisms (GCM) 10K type strain sequencing project: providing services to taxonomists for standard genome sequencing and annotation.</title>
        <authorList>
            <consortium name="The Broad Institute Genomics Platform"/>
            <consortium name="The Broad Institute Genome Sequencing Center for Infectious Disease"/>
            <person name="Wu L."/>
            <person name="Ma J."/>
        </authorList>
    </citation>
    <scope>NUCLEOTIDE SEQUENCE [LARGE SCALE GENOMIC DNA]</scope>
    <source>
        <strain evidence="2">DT43</strain>
    </source>
</reference>
<dbReference type="Proteomes" id="UP001596110">
    <property type="component" value="Unassembled WGS sequence"/>
</dbReference>
<name>A0ABW0UCH2_9STRE</name>
<proteinExistence type="predicted"/>
<evidence type="ECO:0000313" key="2">
    <source>
        <dbReference type="Proteomes" id="UP001596110"/>
    </source>
</evidence>
<dbReference type="SUPFAM" id="SSF144015">
    <property type="entry name" value="Peptidoglycan deacetylase N-terminal noncatalytic region"/>
    <property type="match status" value="1"/>
</dbReference>
<dbReference type="RefSeq" id="WP_156805261.1">
    <property type="nucleotide sequence ID" value="NZ_JBHSOJ010000016.1"/>
</dbReference>
<gene>
    <name evidence="1" type="ORF">ACFPQ3_06555</name>
</gene>
<comment type="caution">
    <text evidence="1">The sequence shown here is derived from an EMBL/GenBank/DDBJ whole genome shotgun (WGS) entry which is preliminary data.</text>
</comment>
<evidence type="ECO:0008006" key="3">
    <source>
        <dbReference type="Google" id="ProtNLM"/>
    </source>
</evidence>
<dbReference type="EMBL" id="JBHSOJ010000016">
    <property type="protein sequence ID" value="MFC5631242.1"/>
    <property type="molecule type" value="Genomic_DNA"/>
</dbReference>
<organism evidence="1 2">
    <name type="scientific">Streptococcus caledonicus</name>
    <dbReference type="NCBI Taxonomy" id="2614158"/>
    <lineage>
        <taxon>Bacteria</taxon>
        <taxon>Bacillati</taxon>
        <taxon>Bacillota</taxon>
        <taxon>Bacilli</taxon>
        <taxon>Lactobacillales</taxon>
        <taxon>Streptococcaceae</taxon>
        <taxon>Streptococcus</taxon>
    </lineage>
</organism>
<keyword evidence="2" id="KW-1185">Reference proteome</keyword>
<protein>
    <recommendedName>
        <fullName evidence="3">Phage protein</fullName>
    </recommendedName>
</protein>
<sequence>MTKGVNHYLYLTEKGQKLTLEDIVTDKQGFREIAREVWKVFKGKEIIFEALETDDWSNITFYIEDDAVFLGQKDEPNAVIGCWEIVKVIDTDLFSAEKVAEYQEFYDSFYNGKGVTIHSGNEVE</sequence>